<dbReference type="AlphaFoldDB" id="A0A7J6KJ48"/>
<evidence type="ECO:0000313" key="2">
    <source>
        <dbReference type="Proteomes" id="UP000591131"/>
    </source>
</evidence>
<gene>
    <name evidence="1" type="ORF">FOL47_006017</name>
</gene>
<keyword evidence="2" id="KW-1185">Reference proteome</keyword>
<reference evidence="1 2" key="1">
    <citation type="submission" date="2020-04" db="EMBL/GenBank/DDBJ databases">
        <title>Perkinsus chesapeaki whole genome sequence.</title>
        <authorList>
            <person name="Bogema D.R."/>
        </authorList>
    </citation>
    <scope>NUCLEOTIDE SEQUENCE [LARGE SCALE GENOMIC DNA]</scope>
    <source>
        <strain evidence="1">ATCC PRA-425</strain>
    </source>
</reference>
<name>A0A7J6KJ48_PERCH</name>
<dbReference type="Proteomes" id="UP000591131">
    <property type="component" value="Unassembled WGS sequence"/>
</dbReference>
<sequence>GALKKALKGERPWPRPVWLLPLRIEDHKLLCLMERLRKIKSPDYMQEKLGRLMKKDAPSIKVGDMVLVRRFTNTRLGYRWSKPLKVKEVTMNGSLYLQDDADPTARLVGPVNIVHVLSVDNVKFRMETIDTT</sequence>
<feature type="non-terminal residue" evidence="1">
    <location>
        <position position="1"/>
    </location>
</feature>
<proteinExistence type="predicted"/>
<dbReference type="OrthoDB" id="458823at2759"/>
<evidence type="ECO:0000313" key="1">
    <source>
        <dbReference type="EMBL" id="KAF4646546.1"/>
    </source>
</evidence>
<protein>
    <submittedName>
        <fullName evidence="1">Uncharacterized protein</fullName>
    </submittedName>
</protein>
<comment type="caution">
    <text evidence="1">The sequence shown here is derived from an EMBL/GenBank/DDBJ whole genome shotgun (WGS) entry which is preliminary data.</text>
</comment>
<organism evidence="1 2">
    <name type="scientific">Perkinsus chesapeaki</name>
    <name type="common">Clam parasite</name>
    <name type="synonym">Perkinsus andrewsi</name>
    <dbReference type="NCBI Taxonomy" id="330153"/>
    <lineage>
        <taxon>Eukaryota</taxon>
        <taxon>Sar</taxon>
        <taxon>Alveolata</taxon>
        <taxon>Perkinsozoa</taxon>
        <taxon>Perkinsea</taxon>
        <taxon>Perkinsida</taxon>
        <taxon>Perkinsidae</taxon>
        <taxon>Perkinsus</taxon>
    </lineage>
</organism>
<dbReference type="EMBL" id="JAAPAO010003327">
    <property type="protein sequence ID" value="KAF4646546.1"/>
    <property type="molecule type" value="Genomic_DNA"/>
</dbReference>
<feature type="non-terminal residue" evidence="1">
    <location>
        <position position="132"/>
    </location>
</feature>
<accession>A0A7J6KJ48</accession>